<comment type="similarity">
    <text evidence="2 9">Belongs to the binding-protein-dependent transport system permease family. FecCD subfamily.</text>
</comment>
<evidence type="ECO:0000256" key="5">
    <source>
        <dbReference type="ARBA" id="ARBA00022519"/>
    </source>
</evidence>
<sequence length="359" mass="39297">MAFVYHFLFKWLNGKVRPLLFLLLTYKRMTFNQLLLKKQRRWHYALYAMLALLITMSAFYLMVGELFISPFHTWSPLEWQLVTELRAPRLLSAVIIGASLAVSGAALQVLLGNVLAEPGVLGISGGASVAMVVVLFFFPALASPEIFMLCAVVGAMVFTLLLVSMAKAMRLSTTRLLLVGVALGILSGAVVTWAFYFSNDLSLRQLVYWLMGSIGGASWYQHTLSLAALPVIIWLALQGKTLDKLMLGETHAKQLGVDVHRLRWKLIFAVSLLVGAAVALGGVISFVGLVVPHLLRLAFGSENRYLLPMSALFGALLLVCADIVARTALNAAELPLGVVTTTIGAPIFIWMLLKNHDSR</sequence>
<dbReference type="GO" id="GO:0005886">
    <property type="term" value="C:plasma membrane"/>
    <property type="evidence" value="ECO:0007669"/>
    <property type="project" value="UniProtKB-SubCell"/>
</dbReference>
<dbReference type="GO" id="GO:0015889">
    <property type="term" value="P:cobalamin transport"/>
    <property type="evidence" value="ECO:0007669"/>
    <property type="project" value="UniProtKB-UniRule"/>
</dbReference>
<keyword evidence="3 9" id="KW-0813">Transport</keyword>
<keyword evidence="8 9" id="KW-0472">Membrane</keyword>
<protein>
    <recommendedName>
        <fullName evidence="9">Vitamin B12 import system permease protein BtuC</fullName>
    </recommendedName>
</protein>
<keyword evidence="11" id="KW-1185">Reference proteome</keyword>
<evidence type="ECO:0000256" key="8">
    <source>
        <dbReference type="ARBA" id="ARBA00023136"/>
    </source>
</evidence>
<comment type="function">
    <text evidence="9">Part of the ABC transporter complex BtuCDF involved in vitamin B12 import. Involved in the translocation of the substrate across the membrane.</text>
</comment>
<keyword evidence="6 9" id="KW-0812">Transmembrane</keyword>
<evidence type="ECO:0000256" key="7">
    <source>
        <dbReference type="ARBA" id="ARBA00022989"/>
    </source>
</evidence>
<dbReference type="Gene3D" id="1.10.3470.10">
    <property type="entry name" value="ABC transporter involved in vitamin B12 uptake, BtuC"/>
    <property type="match status" value="1"/>
</dbReference>
<dbReference type="FunFam" id="1.10.3470.10:FF:000001">
    <property type="entry name" value="Vitamin B12 ABC transporter permease BtuC"/>
    <property type="match status" value="1"/>
</dbReference>
<dbReference type="NCBIfam" id="NF003001">
    <property type="entry name" value="PRK03784.1"/>
    <property type="match status" value="1"/>
</dbReference>
<dbReference type="EMBL" id="CP022741">
    <property type="protein sequence ID" value="ASU22057.1"/>
    <property type="molecule type" value="Genomic_DNA"/>
</dbReference>
<evidence type="ECO:0000256" key="1">
    <source>
        <dbReference type="ARBA" id="ARBA00004651"/>
    </source>
</evidence>
<evidence type="ECO:0000256" key="2">
    <source>
        <dbReference type="ARBA" id="ARBA00007935"/>
    </source>
</evidence>
<evidence type="ECO:0000313" key="10">
    <source>
        <dbReference type="EMBL" id="ASU22057.1"/>
    </source>
</evidence>
<feature type="transmembrane region" description="Helical" evidence="9">
    <location>
        <begin position="44"/>
        <end position="70"/>
    </location>
</feature>
<keyword evidence="7 9" id="KW-1133">Transmembrane helix</keyword>
<comment type="subunit">
    <text evidence="9">The complex is composed of two ATP-binding proteins (BtuD), two transmembrane proteins (BtuC) and a solute-binding protein (BtuF).</text>
</comment>
<accession>A0A223MXL7</accession>
<gene>
    <name evidence="9" type="primary">btuC</name>
    <name evidence="10" type="ORF">CCZ37_05405</name>
</gene>
<proteinExistence type="inferred from homology"/>
<evidence type="ECO:0000256" key="6">
    <source>
        <dbReference type="ARBA" id="ARBA00022692"/>
    </source>
</evidence>
<keyword evidence="5" id="KW-0997">Cell inner membrane</keyword>
<feature type="transmembrane region" description="Helical" evidence="9">
    <location>
        <begin position="176"/>
        <end position="197"/>
    </location>
</feature>
<feature type="transmembrane region" description="Helical" evidence="9">
    <location>
        <begin position="334"/>
        <end position="353"/>
    </location>
</feature>
<dbReference type="AlphaFoldDB" id="A0A223MXL7"/>
<dbReference type="Proteomes" id="UP000215148">
    <property type="component" value="Chromosome 1"/>
</dbReference>
<dbReference type="HAMAP" id="MF_01004">
    <property type="entry name" value="BtuC"/>
    <property type="match status" value="1"/>
</dbReference>
<feature type="transmembrane region" description="Helical" evidence="9">
    <location>
        <begin position="146"/>
        <end position="164"/>
    </location>
</feature>
<feature type="transmembrane region" description="Helical" evidence="9">
    <location>
        <begin position="90"/>
        <end position="112"/>
    </location>
</feature>
<evidence type="ECO:0000256" key="4">
    <source>
        <dbReference type="ARBA" id="ARBA00022475"/>
    </source>
</evidence>
<dbReference type="InterPro" id="IPR023691">
    <property type="entry name" value="ABC_transptr_BtuC"/>
</dbReference>
<reference evidence="10 11" key="1">
    <citation type="submission" date="2017-08" db="EMBL/GenBank/DDBJ databases">
        <title>The Vibrio qinghaiensis sp.-Q67 is a luminous bacteria isolated firstly from Qinghai lake, Qinghai province, China, which has been proved to be very sensitive to detect environmental and food pollutants. Therefore, complete genome analysis of V. qinghaiensis sp.-Q67 highlights the potential application of this strain on detection of hazards in the contaminated environments.</title>
        <authorList>
            <person name="Gong L."/>
        </authorList>
    </citation>
    <scope>NUCLEOTIDE SEQUENCE [LARGE SCALE GENOMIC DNA]</scope>
    <source>
        <strain evidence="10 11">Q67</strain>
    </source>
</reference>
<comment type="subcellular location">
    <subcellularLocation>
        <location evidence="1 9">Cell membrane</location>
        <topology evidence="1 9">Multi-pass membrane protein</topology>
    </subcellularLocation>
</comment>
<feature type="transmembrane region" description="Helical" evidence="9">
    <location>
        <begin position="217"/>
        <end position="237"/>
    </location>
</feature>
<organism evidence="10 11">
    <name type="scientific">Vibrio qinghaiensis</name>
    <dbReference type="NCBI Taxonomy" id="2025808"/>
    <lineage>
        <taxon>Bacteria</taxon>
        <taxon>Pseudomonadati</taxon>
        <taxon>Pseudomonadota</taxon>
        <taxon>Gammaproteobacteria</taxon>
        <taxon>Vibrionales</taxon>
        <taxon>Vibrionaceae</taxon>
        <taxon>Vibrio</taxon>
    </lineage>
</organism>
<name>A0A223MXL7_9VIBR</name>
<dbReference type="GO" id="GO:0090482">
    <property type="term" value="F:vitamin transmembrane transporter activity"/>
    <property type="evidence" value="ECO:0007669"/>
    <property type="project" value="UniProtKB-UniRule"/>
</dbReference>
<dbReference type="KEGG" id="vqi:CCZ37_05405"/>
<evidence type="ECO:0000256" key="3">
    <source>
        <dbReference type="ARBA" id="ARBA00022448"/>
    </source>
</evidence>
<dbReference type="SUPFAM" id="SSF81345">
    <property type="entry name" value="ABC transporter involved in vitamin B12 uptake, BtuC"/>
    <property type="match status" value="1"/>
</dbReference>
<dbReference type="PANTHER" id="PTHR30472:SF29">
    <property type="entry name" value="VITAMIN B12 IMPORT SYSTEM PERMEASE PROTEIN BTUC"/>
    <property type="match status" value="1"/>
</dbReference>
<feature type="transmembrane region" description="Helical" evidence="9">
    <location>
        <begin position="266"/>
        <end position="293"/>
    </location>
</feature>
<feature type="transmembrane region" description="Helical" evidence="9">
    <location>
        <begin position="119"/>
        <end position="140"/>
    </location>
</feature>
<evidence type="ECO:0000256" key="9">
    <source>
        <dbReference type="HAMAP-Rule" id="MF_01004"/>
    </source>
</evidence>
<dbReference type="CDD" id="cd06550">
    <property type="entry name" value="TM_ABC_iron-siderophores_like"/>
    <property type="match status" value="1"/>
</dbReference>
<evidence type="ECO:0000313" key="11">
    <source>
        <dbReference type="Proteomes" id="UP000215148"/>
    </source>
</evidence>
<keyword evidence="4 9" id="KW-1003">Cell membrane</keyword>
<dbReference type="InterPro" id="IPR037294">
    <property type="entry name" value="ABC_BtuC-like"/>
</dbReference>
<dbReference type="PANTHER" id="PTHR30472">
    <property type="entry name" value="FERRIC ENTEROBACTIN TRANSPORT SYSTEM PERMEASE PROTEIN"/>
    <property type="match status" value="1"/>
</dbReference>
<dbReference type="InterPro" id="IPR000522">
    <property type="entry name" value="ABC_transptr_permease_BtuC"/>
</dbReference>
<dbReference type="Pfam" id="PF01032">
    <property type="entry name" value="FecCD"/>
    <property type="match status" value="1"/>
</dbReference>
<feature type="transmembrane region" description="Helical" evidence="9">
    <location>
        <begin position="305"/>
        <end position="325"/>
    </location>
</feature>